<sequence>MRGADNRTAMQQQRTTLTVQTEPYAFHDISQEVQTAVTNVDVRNGICHLFIRHTSASLLLQENYDPSVRQDLAQFMSRIVPEDGSYAHGIEGSDDMPAHIRSALTSVSESIPVSEGKLLLGRWQGIYLWEHRAHGHQRKVIITVTGD</sequence>
<dbReference type="PANTHER" id="PTHR30615">
    <property type="entry name" value="UNCHARACTERIZED PROTEIN YJBQ-RELATED"/>
    <property type="match status" value="1"/>
</dbReference>
<protein>
    <recommendedName>
        <fullName evidence="3">Secondary thiamine-phosphate synthase enzyme</fullName>
    </recommendedName>
</protein>
<dbReference type="InterPro" id="IPR001602">
    <property type="entry name" value="UPF0047_YjbQ-like"/>
</dbReference>
<dbReference type="InterPro" id="IPR035917">
    <property type="entry name" value="YjbQ-like_sf"/>
</dbReference>
<evidence type="ECO:0000313" key="2">
    <source>
        <dbReference type="EMBL" id="SVA02122.1"/>
    </source>
</evidence>
<dbReference type="EMBL" id="UINC01002972">
    <property type="protein sequence ID" value="SVA02122.1"/>
    <property type="molecule type" value="Genomic_DNA"/>
</dbReference>
<dbReference type="PANTHER" id="PTHR30615:SF8">
    <property type="entry name" value="UPF0047 PROTEIN C4A8.02C"/>
    <property type="match status" value="1"/>
</dbReference>
<comment type="similarity">
    <text evidence="1">Belongs to the UPF0047 family.</text>
</comment>
<evidence type="ECO:0008006" key="3">
    <source>
        <dbReference type="Google" id="ProtNLM"/>
    </source>
</evidence>
<dbReference type="Gene3D" id="2.60.120.460">
    <property type="entry name" value="YjbQ-like"/>
    <property type="match status" value="1"/>
</dbReference>
<dbReference type="AlphaFoldDB" id="A0A381SDF0"/>
<dbReference type="SUPFAM" id="SSF111038">
    <property type="entry name" value="YjbQ-like"/>
    <property type="match status" value="1"/>
</dbReference>
<organism evidence="2">
    <name type="scientific">marine metagenome</name>
    <dbReference type="NCBI Taxonomy" id="408172"/>
    <lineage>
        <taxon>unclassified sequences</taxon>
        <taxon>metagenomes</taxon>
        <taxon>ecological metagenomes</taxon>
    </lineage>
</organism>
<reference evidence="2" key="1">
    <citation type="submission" date="2018-05" db="EMBL/GenBank/DDBJ databases">
        <authorList>
            <person name="Lanie J.A."/>
            <person name="Ng W.-L."/>
            <person name="Kazmierczak K.M."/>
            <person name="Andrzejewski T.M."/>
            <person name="Davidsen T.M."/>
            <person name="Wayne K.J."/>
            <person name="Tettelin H."/>
            <person name="Glass J.I."/>
            <person name="Rusch D."/>
            <person name="Podicherti R."/>
            <person name="Tsui H.-C.T."/>
            <person name="Winkler M.E."/>
        </authorList>
    </citation>
    <scope>NUCLEOTIDE SEQUENCE</scope>
</reference>
<accession>A0A381SDF0</accession>
<dbReference type="PIRSF" id="PIRSF004681">
    <property type="entry name" value="UCP004681"/>
    <property type="match status" value="1"/>
</dbReference>
<proteinExistence type="inferred from homology"/>
<evidence type="ECO:0000256" key="1">
    <source>
        <dbReference type="ARBA" id="ARBA00005534"/>
    </source>
</evidence>
<dbReference type="Pfam" id="PF01894">
    <property type="entry name" value="YjbQ"/>
    <property type="match status" value="1"/>
</dbReference>
<name>A0A381SDF0_9ZZZZ</name>
<dbReference type="NCBIfam" id="TIGR00149">
    <property type="entry name" value="TIGR00149_YjbQ"/>
    <property type="match status" value="1"/>
</dbReference>
<gene>
    <name evidence="2" type="ORF">METZ01_LOCUS54976</name>
</gene>